<evidence type="ECO:0000313" key="2">
    <source>
        <dbReference type="Proteomes" id="UP000222639"/>
    </source>
</evidence>
<accession>A0A220YL55</accession>
<keyword evidence="2" id="KW-1185">Reference proteome</keyword>
<proteinExistence type="predicted"/>
<gene>
    <name evidence="1" type="ORF">vBAspPH44_16</name>
</gene>
<evidence type="ECO:0000313" key="1">
    <source>
        <dbReference type="EMBL" id="ASL24399.1"/>
    </source>
</evidence>
<organism evidence="1 2">
    <name type="scientific">Alteromonas phage vB_AspP-H4/4</name>
    <dbReference type="NCBI Taxonomy" id="2928692"/>
    <lineage>
        <taxon>Viruses</taxon>
        <taxon>Duplodnaviria</taxon>
        <taxon>Heunggongvirae</taxon>
        <taxon>Uroviricota</taxon>
        <taxon>Caudoviricetes</taxon>
        <taxon>Autographivirales</taxon>
        <taxon>Foturvirus</taxon>
        <taxon>Foturvirus H44</taxon>
    </lineage>
</organism>
<protein>
    <submittedName>
        <fullName evidence="1">Uncharacterized protein</fullName>
    </submittedName>
</protein>
<name>A0A220YL55_9CAUD</name>
<dbReference type="Proteomes" id="UP000222639">
    <property type="component" value="Segment"/>
</dbReference>
<dbReference type="EMBL" id="MF278336">
    <property type="protein sequence ID" value="ASL24399.1"/>
    <property type="molecule type" value="Genomic_DNA"/>
</dbReference>
<reference evidence="2" key="1">
    <citation type="submission" date="2017-06" db="EMBL/GenBank/DDBJ databases">
        <title>Complete genome sequence of Alteromonas virus vB_AspP-H4/4.</title>
        <authorList>
            <person name="Kallies R."/>
        </authorList>
    </citation>
    <scope>NUCLEOTIDE SEQUENCE [LARGE SCALE GENOMIC DNA]</scope>
</reference>
<sequence>MFTIPVIELYKRSIDNGVTPAGAEGVISYKKQYLWYKFSTAEYYNDTLETWLKDTTPEENRVVVDLRPKEKDLASMYLHTDFAELEKRVGASLAANIRASSFNKKSKRKGAENSGLSCNYYVAEVKQPTTTGVPYTAECNDIIETLGMNSTEANIFKELWRTSAARTLGKKKKGSNTKRASEKIAFFGLRYALQNGVSLEELITTLQQMRVQATITKVDGKKYTEFGKNV</sequence>